<organism evidence="2">
    <name type="scientific">Medicago truncatula</name>
    <name type="common">Barrel medic</name>
    <name type="synonym">Medicago tribuloides</name>
    <dbReference type="NCBI Taxonomy" id="3880"/>
    <lineage>
        <taxon>Eukaryota</taxon>
        <taxon>Viridiplantae</taxon>
        <taxon>Streptophyta</taxon>
        <taxon>Embryophyta</taxon>
        <taxon>Tracheophyta</taxon>
        <taxon>Spermatophyta</taxon>
        <taxon>Magnoliopsida</taxon>
        <taxon>eudicotyledons</taxon>
        <taxon>Gunneridae</taxon>
        <taxon>Pentapetalae</taxon>
        <taxon>rosids</taxon>
        <taxon>fabids</taxon>
        <taxon>Fabales</taxon>
        <taxon>Fabaceae</taxon>
        <taxon>Papilionoideae</taxon>
        <taxon>50 kb inversion clade</taxon>
        <taxon>NPAAA clade</taxon>
        <taxon>Hologalegina</taxon>
        <taxon>IRL clade</taxon>
        <taxon>Trifolieae</taxon>
        <taxon>Medicago</taxon>
    </lineage>
</organism>
<gene>
    <name evidence="1" type="ordered locus">MTR_3g011065</name>
</gene>
<keyword evidence="1" id="KW-0812">Transmembrane</keyword>
<sequence length="50" mass="5546">MKLLASVPAALQQISGLAILLLVWNQHFQQRTLRLTEHTAIVKALLVPSL</sequence>
<reference evidence="1 3" key="1">
    <citation type="journal article" date="2011" name="Nature">
        <title>The Medicago genome provides insight into the evolution of rhizobial symbioses.</title>
        <authorList>
            <person name="Young N.D."/>
            <person name="Debelle F."/>
            <person name="Oldroyd G.E."/>
            <person name="Geurts R."/>
            <person name="Cannon S.B."/>
            <person name="Udvardi M.K."/>
            <person name="Benedito V.A."/>
            <person name="Mayer K.F."/>
            <person name="Gouzy J."/>
            <person name="Schoof H."/>
            <person name="Van de Peer Y."/>
            <person name="Proost S."/>
            <person name="Cook D.R."/>
            <person name="Meyers B.C."/>
            <person name="Spannagl M."/>
            <person name="Cheung F."/>
            <person name="De Mita S."/>
            <person name="Krishnakumar V."/>
            <person name="Gundlach H."/>
            <person name="Zhou S."/>
            <person name="Mudge J."/>
            <person name="Bharti A.K."/>
            <person name="Murray J.D."/>
            <person name="Naoumkina M.A."/>
            <person name="Rosen B."/>
            <person name="Silverstein K.A."/>
            <person name="Tang H."/>
            <person name="Rombauts S."/>
            <person name="Zhao P.X."/>
            <person name="Zhou P."/>
            <person name="Barbe V."/>
            <person name="Bardou P."/>
            <person name="Bechner M."/>
            <person name="Bellec A."/>
            <person name="Berger A."/>
            <person name="Berges H."/>
            <person name="Bidwell S."/>
            <person name="Bisseling T."/>
            <person name="Choisne N."/>
            <person name="Couloux A."/>
            <person name="Denny R."/>
            <person name="Deshpande S."/>
            <person name="Dai X."/>
            <person name="Doyle J.J."/>
            <person name="Dudez A.M."/>
            <person name="Farmer A.D."/>
            <person name="Fouteau S."/>
            <person name="Franken C."/>
            <person name="Gibelin C."/>
            <person name="Gish J."/>
            <person name="Goldstein S."/>
            <person name="Gonzalez A.J."/>
            <person name="Green P.J."/>
            <person name="Hallab A."/>
            <person name="Hartog M."/>
            <person name="Hua A."/>
            <person name="Humphray S.J."/>
            <person name="Jeong D.H."/>
            <person name="Jing Y."/>
            <person name="Jocker A."/>
            <person name="Kenton S.M."/>
            <person name="Kim D.J."/>
            <person name="Klee K."/>
            <person name="Lai H."/>
            <person name="Lang C."/>
            <person name="Lin S."/>
            <person name="Macmil S.L."/>
            <person name="Magdelenat G."/>
            <person name="Matthews L."/>
            <person name="McCorrison J."/>
            <person name="Monaghan E.L."/>
            <person name="Mun J.H."/>
            <person name="Najar F.Z."/>
            <person name="Nicholson C."/>
            <person name="Noirot C."/>
            <person name="O'Bleness M."/>
            <person name="Paule C.R."/>
            <person name="Poulain J."/>
            <person name="Prion F."/>
            <person name="Qin B."/>
            <person name="Qu C."/>
            <person name="Retzel E.F."/>
            <person name="Riddle C."/>
            <person name="Sallet E."/>
            <person name="Samain S."/>
            <person name="Samson N."/>
            <person name="Sanders I."/>
            <person name="Saurat O."/>
            <person name="Scarpelli C."/>
            <person name="Schiex T."/>
            <person name="Segurens B."/>
            <person name="Severin A.J."/>
            <person name="Sherrier D.J."/>
            <person name="Shi R."/>
            <person name="Sims S."/>
            <person name="Singer S.R."/>
            <person name="Sinharoy S."/>
            <person name="Sterck L."/>
            <person name="Viollet A."/>
            <person name="Wang B.B."/>
            <person name="Wang K."/>
            <person name="Wang M."/>
            <person name="Wang X."/>
            <person name="Warfsmann J."/>
            <person name="Weissenbach J."/>
            <person name="White D.D."/>
            <person name="White J.D."/>
            <person name="Wiley G.B."/>
            <person name="Wincker P."/>
            <person name="Xing Y."/>
            <person name="Yang L."/>
            <person name="Yao Z."/>
            <person name="Ying F."/>
            <person name="Zhai J."/>
            <person name="Zhou L."/>
            <person name="Zuber A."/>
            <person name="Denarie J."/>
            <person name="Dixon R.A."/>
            <person name="May G.D."/>
            <person name="Schwartz D.C."/>
            <person name="Rogers J."/>
            <person name="Quetier F."/>
            <person name="Town C.D."/>
            <person name="Roe B.A."/>
        </authorList>
    </citation>
    <scope>NUCLEOTIDE SEQUENCE [LARGE SCALE GENOMIC DNA]</scope>
    <source>
        <strain evidence="1">A17</strain>
        <strain evidence="2 3">cv. Jemalong A17</strain>
    </source>
</reference>
<dbReference type="HOGENOM" id="CLU_3127329_0_0_1"/>
<evidence type="ECO:0000313" key="1">
    <source>
        <dbReference type="EMBL" id="KEH32905.1"/>
    </source>
</evidence>
<reference evidence="2" key="3">
    <citation type="submission" date="2015-04" db="UniProtKB">
        <authorList>
            <consortium name="EnsemblPlants"/>
        </authorList>
    </citation>
    <scope>IDENTIFICATION</scope>
    <source>
        <strain evidence="2">cv. Jemalong A17</strain>
    </source>
</reference>
<dbReference type="Proteomes" id="UP000002051">
    <property type="component" value="Chromosome 3"/>
</dbReference>
<keyword evidence="3" id="KW-1185">Reference proteome</keyword>
<proteinExistence type="predicted"/>
<protein>
    <submittedName>
        <fullName evidence="1">Transmembrane protein, putative</fullName>
    </submittedName>
</protein>
<accession>G8A1M9</accession>
<reference evidence="1 3" key="2">
    <citation type="journal article" date="2014" name="BMC Genomics">
        <title>An improved genome release (version Mt4.0) for the model legume Medicago truncatula.</title>
        <authorList>
            <person name="Tang H."/>
            <person name="Krishnakumar V."/>
            <person name="Bidwell S."/>
            <person name="Rosen B."/>
            <person name="Chan A."/>
            <person name="Zhou S."/>
            <person name="Gentzbittel L."/>
            <person name="Childs K.L."/>
            <person name="Yandell M."/>
            <person name="Gundlach H."/>
            <person name="Mayer K.F."/>
            <person name="Schwartz D.C."/>
            <person name="Town C.D."/>
        </authorList>
    </citation>
    <scope>GENOME REANNOTATION</scope>
    <source>
        <strain evidence="1">A17</strain>
        <strain evidence="2 3">cv. Jemalong A17</strain>
    </source>
</reference>
<keyword evidence="1" id="KW-0472">Membrane</keyword>
<evidence type="ECO:0000313" key="2">
    <source>
        <dbReference type="EnsemblPlants" id="KEH32905"/>
    </source>
</evidence>
<name>G8A1M9_MEDTR</name>
<dbReference type="AlphaFoldDB" id="G8A1M9"/>
<dbReference type="EMBL" id="CM001219">
    <property type="protein sequence ID" value="KEH32905.1"/>
    <property type="molecule type" value="Genomic_DNA"/>
</dbReference>
<dbReference type="PaxDb" id="3880-AES68640"/>
<dbReference type="EnsemblPlants" id="KEH32905">
    <property type="protein sequence ID" value="KEH32905"/>
    <property type="gene ID" value="MTR_3g011065"/>
</dbReference>
<evidence type="ECO:0000313" key="3">
    <source>
        <dbReference type="Proteomes" id="UP000002051"/>
    </source>
</evidence>